<protein>
    <recommendedName>
        <fullName evidence="2">S1 motif domain-containing protein</fullName>
    </recommendedName>
</protein>
<organism evidence="1">
    <name type="scientific">viral metagenome</name>
    <dbReference type="NCBI Taxonomy" id="1070528"/>
    <lineage>
        <taxon>unclassified sequences</taxon>
        <taxon>metagenomes</taxon>
        <taxon>organismal metagenomes</taxon>
    </lineage>
</organism>
<reference evidence="1" key="1">
    <citation type="journal article" date="2020" name="Nature">
        <title>Giant virus diversity and host interactions through global metagenomics.</title>
        <authorList>
            <person name="Schulz F."/>
            <person name="Roux S."/>
            <person name="Paez-Espino D."/>
            <person name="Jungbluth S."/>
            <person name="Walsh D.A."/>
            <person name="Denef V.J."/>
            <person name="McMahon K.D."/>
            <person name="Konstantinidis K.T."/>
            <person name="Eloe-Fadrosh E.A."/>
            <person name="Kyrpides N.C."/>
            <person name="Woyke T."/>
        </authorList>
    </citation>
    <scope>NUCLEOTIDE SEQUENCE</scope>
    <source>
        <strain evidence="1">GVMAG-M-3300018428-35</strain>
    </source>
</reference>
<proteinExistence type="predicted"/>
<name>A0A6C0BU21_9ZZZZ</name>
<dbReference type="AlphaFoldDB" id="A0A6C0BU21"/>
<accession>A0A6C0BU21</accession>
<sequence length="165" mass="19311">MTKIKNEILSDTIVINSRDLMSKKNINSYIKYILKNKYEDTCNNNGYVIPDSLEIVERSVGKLKTINSESLISYNINYKIDTIIPTIEEEFKCTINSVTKMGIIGYYDFKKNNKIDENPILFIIPNEYIKDQEKEYKKGEIIDIKVLDIRIKFRSKQIQIIGEQI</sequence>
<evidence type="ECO:0000313" key="1">
    <source>
        <dbReference type="EMBL" id="QHS95271.1"/>
    </source>
</evidence>
<evidence type="ECO:0008006" key="2">
    <source>
        <dbReference type="Google" id="ProtNLM"/>
    </source>
</evidence>
<dbReference type="EMBL" id="MN739246">
    <property type="protein sequence ID" value="QHS95271.1"/>
    <property type="molecule type" value="Genomic_DNA"/>
</dbReference>